<evidence type="ECO:0000256" key="1">
    <source>
        <dbReference type="ARBA" id="ARBA00004435"/>
    </source>
</evidence>
<reference evidence="11" key="2">
    <citation type="submission" date="2025-09" db="UniProtKB">
        <authorList>
            <consortium name="Ensembl"/>
        </authorList>
    </citation>
    <scope>IDENTIFICATION</scope>
</reference>
<dbReference type="GO" id="GO:0005198">
    <property type="term" value="F:structural molecule activity"/>
    <property type="evidence" value="ECO:0007669"/>
    <property type="project" value="InterPro"/>
</dbReference>
<dbReference type="GO" id="GO:0005886">
    <property type="term" value="C:plasma membrane"/>
    <property type="evidence" value="ECO:0007669"/>
    <property type="project" value="UniProtKB-SubCell"/>
</dbReference>
<evidence type="ECO:0000256" key="5">
    <source>
        <dbReference type="ARBA" id="ARBA00022475"/>
    </source>
</evidence>
<dbReference type="Ensembl" id="ENSPMGT00000029439.1">
    <property type="protein sequence ID" value="ENSPMGP00000027637.1"/>
    <property type="gene ID" value="ENSPMGG00000022301.1"/>
</dbReference>
<protein>
    <recommendedName>
        <fullName evidence="13">Claudin 34</fullName>
    </recommendedName>
</protein>
<keyword evidence="6 10" id="KW-0812">Transmembrane</keyword>
<organism evidence="11 12">
    <name type="scientific">Periophthalmus magnuspinnatus</name>
    <dbReference type="NCBI Taxonomy" id="409849"/>
    <lineage>
        <taxon>Eukaryota</taxon>
        <taxon>Metazoa</taxon>
        <taxon>Chordata</taxon>
        <taxon>Craniata</taxon>
        <taxon>Vertebrata</taxon>
        <taxon>Euteleostomi</taxon>
        <taxon>Actinopterygii</taxon>
        <taxon>Neopterygii</taxon>
        <taxon>Teleostei</taxon>
        <taxon>Neoteleostei</taxon>
        <taxon>Acanthomorphata</taxon>
        <taxon>Gobiaria</taxon>
        <taxon>Gobiiformes</taxon>
        <taxon>Gobioidei</taxon>
        <taxon>Gobiidae</taxon>
        <taxon>Oxudercinae</taxon>
        <taxon>Periophthalmus</taxon>
    </lineage>
</organism>
<dbReference type="PANTHER" id="PTHR12002">
    <property type="entry name" value="CLAUDIN"/>
    <property type="match status" value="1"/>
</dbReference>
<evidence type="ECO:0000256" key="8">
    <source>
        <dbReference type="ARBA" id="ARBA00022989"/>
    </source>
</evidence>
<evidence type="ECO:0000313" key="11">
    <source>
        <dbReference type="Ensembl" id="ENSPMGP00000027637.1"/>
    </source>
</evidence>
<dbReference type="Gene3D" id="1.20.140.150">
    <property type="match status" value="1"/>
</dbReference>
<evidence type="ECO:0008006" key="13">
    <source>
        <dbReference type="Google" id="ProtNLM"/>
    </source>
</evidence>
<comment type="subcellular location">
    <subcellularLocation>
        <location evidence="1">Cell junction</location>
        <location evidence="1">Tight junction</location>
    </subcellularLocation>
    <subcellularLocation>
        <location evidence="2">Cell membrane</location>
        <topology evidence="2">Multi-pass membrane protein</topology>
    </subcellularLocation>
</comment>
<keyword evidence="8 10" id="KW-1133">Transmembrane helix</keyword>
<proteinExistence type="inferred from homology"/>
<dbReference type="STRING" id="409849.ENSPMGP00000027637"/>
<dbReference type="GO" id="GO:0005923">
    <property type="term" value="C:bicellular tight junction"/>
    <property type="evidence" value="ECO:0007669"/>
    <property type="project" value="UniProtKB-SubCell"/>
</dbReference>
<feature type="transmembrane region" description="Helical" evidence="10">
    <location>
        <begin position="174"/>
        <end position="196"/>
    </location>
</feature>
<dbReference type="InterPro" id="IPR006187">
    <property type="entry name" value="Claudin"/>
</dbReference>
<dbReference type="AlphaFoldDB" id="A0A3B4BCY2"/>
<evidence type="ECO:0000256" key="7">
    <source>
        <dbReference type="ARBA" id="ARBA00022949"/>
    </source>
</evidence>
<keyword evidence="4" id="KW-0796">Tight junction</keyword>
<evidence type="ECO:0000256" key="2">
    <source>
        <dbReference type="ARBA" id="ARBA00004651"/>
    </source>
</evidence>
<evidence type="ECO:0000256" key="3">
    <source>
        <dbReference type="ARBA" id="ARBA00008295"/>
    </source>
</evidence>
<feature type="transmembrane region" description="Helical" evidence="10">
    <location>
        <begin position="12"/>
        <end position="31"/>
    </location>
</feature>
<comment type="similarity">
    <text evidence="3">Belongs to the claudin family.</text>
</comment>
<sequence>MLYIAHTAHWQFLALVLGFLSWIITLATLGLDEWRVWFVNNTTVINSGVAWVGIWRICFYSHVLSEIEYCQYLSITESFLPTEIKLGQVLMMLAVITGLTGNGIAAYGIRMAYFSVKNRSRIKIVFLLAGIIYLFTGFCTLLPIAWNLNSILNNRTIDFPPEYHFPATPVSQKVGSAIGVGFFASVLMLLSGLTFFPSTCTKGIFYVFFAEVKYIL</sequence>
<keyword evidence="5" id="KW-1003">Cell membrane</keyword>
<dbReference type="Pfam" id="PF13903">
    <property type="entry name" value="Claudin_2"/>
    <property type="match status" value="1"/>
</dbReference>
<evidence type="ECO:0000256" key="10">
    <source>
        <dbReference type="SAM" id="Phobius"/>
    </source>
</evidence>
<evidence type="ECO:0000313" key="12">
    <source>
        <dbReference type="Proteomes" id="UP000261520"/>
    </source>
</evidence>
<keyword evidence="12" id="KW-1185">Reference proteome</keyword>
<dbReference type="InterPro" id="IPR004031">
    <property type="entry name" value="PMP22/EMP/MP20/Claudin"/>
</dbReference>
<reference evidence="11" key="1">
    <citation type="submission" date="2025-08" db="UniProtKB">
        <authorList>
            <consortium name="Ensembl"/>
        </authorList>
    </citation>
    <scope>IDENTIFICATION</scope>
</reference>
<accession>A0A3B4BCY2</accession>
<feature type="transmembrane region" description="Helical" evidence="10">
    <location>
        <begin position="89"/>
        <end position="113"/>
    </location>
</feature>
<dbReference type="Proteomes" id="UP000261520">
    <property type="component" value="Unplaced"/>
</dbReference>
<name>A0A3B4BCY2_9GOBI</name>
<keyword evidence="7" id="KW-0965">Cell junction</keyword>
<evidence type="ECO:0000256" key="9">
    <source>
        <dbReference type="ARBA" id="ARBA00023136"/>
    </source>
</evidence>
<evidence type="ECO:0000256" key="6">
    <source>
        <dbReference type="ARBA" id="ARBA00022692"/>
    </source>
</evidence>
<dbReference type="PRINTS" id="PR01077">
    <property type="entry name" value="CLAUDIN"/>
</dbReference>
<keyword evidence="9 10" id="KW-0472">Membrane</keyword>
<evidence type="ECO:0000256" key="4">
    <source>
        <dbReference type="ARBA" id="ARBA00022427"/>
    </source>
</evidence>
<feature type="transmembrane region" description="Helical" evidence="10">
    <location>
        <begin position="125"/>
        <end position="146"/>
    </location>
</feature>